<evidence type="ECO:0000313" key="3">
    <source>
        <dbReference type="Proteomes" id="UP000189443"/>
    </source>
</evidence>
<accession>A0A1S6J5R4</accession>
<organism evidence="2 3">
    <name type="scientific">Streptomyces pactum</name>
    <dbReference type="NCBI Taxonomy" id="68249"/>
    <lineage>
        <taxon>Bacteria</taxon>
        <taxon>Bacillati</taxon>
        <taxon>Actinomycetota</taxon>
        <taxon>Actinomycetes</taxon>
        <taxon>Kitasatosporales</taxon>
        <taxon>Streptomycetaceae</taxon>
        <taxon>Streptomyces</taxon>
    </lineage>
</organism>
<gene>
    <name evidence="2" type="ORF">B1H29_09395</name>
</gene>
<feature type="domain" description="Peptidase C14 caspase" evidence="1">
    <location>
        <begin position="43"/>
        <end position="156"/>
    </location>
</feature>
<evidence type="ECO:0000259" key="1">
    <source>
        <dbReference type="Pfam" id="PF00656"/>
    </source>
</evidence>
<dbReference type="GO" id="GO:0006508">
    <property type="term" value="P:proteolysis"/>
    <property type="evidence" value="ECO:0007669"/>
    <property type="project" value="InterPro"/>
</dbReference>
<dbReference type="InterPro" id="IPR011600">
    <property type="entry name" value="Pept_C14_caspase"/>
</dbReference>
<protein>
    <recommendedName>
        <fullName evidence="1">Peptidase C14 caspase domain-containing protein</fullName>
    </recommendedName>
</protein>
<dbReference type="SUPFAM" id="SSF52129">
    <property type="entry name" value="Caspase-like"/>
    <property type="match status" value="1"/>
</dbReference>
<dbReference type="GO" id="GO:0004197">
    <property type="term" value="F:cysteine-type endopeptidase activity"/>
    <property type="evidence" value="ECO:0007669"/>
    <property type="project" value="InterPro"/>
</dbReference>
<reference evidence="2 3" key="1">
    <citation type="submission" date="2017-02" db="EMBL/GenBank/DDBJ databases">
        <title>Streptomyces pactum ACT12 Genome sequencing and assembly.</title>
        <authorList>
            <person name="Xue Q."/>
            <person name="Yan X."/>
            <person name="Jia L."/>
            <person name="Yan H."/>
        </authorList>
    </citation>
    <scope>NUCLEOTIDE SEQUENCE [LARGE SCALE GENOMIC DNA]</scope>
    <source>
        <strain evidence="2 3">ACT12</strain>
    </source>
</reference>
<name>A0A1S6J5R4_9ACTN</name>
<sequence length="197" mass="21085">MTQGPMAGAPTAGAPNGPAADGLNRYVFAFGTGTFTADPLLGDLPGVAEDLGRVMALFSSLGYAEILPELARAPDAQQVRAGLEDWLMADERSQEDVLVVYYAGHGLRDDRYHRLTCRNSRRNRVSTTLASRELADLLADAQVGHVLLLLDTCYAELGAAEIANVTGPWWTTVPQGPKGCGWWPQPAPASSRTTMLS</sequence>
<evidence type="ECO:0000313" key="2">
    <source>
        <dbReference type="EMBL" id="AQS67107.1"/>
    </source>
</evidence>
<dbReference type="Proteomes" id="UP000189443">
    <property type="component" value="Chromosome"/>
</dbReference>
<dbReference type="InterPro" id="IPR029030">
    <property type="entry name" value="Caspase-like_dom_sf"/>
</dbReference>
<dbReference type="Gene3D" id="3.40.50.1460">
    <property type="match status" value="1"/>
</dbReference>
<dbReference type="Pfam" id="PF00656">
    <property type="entry name" value="Peptidase_C14"/>
    <property type="match status" value="1"/>
</dbReference>
<dbReference type="EMBL" id="CP019724">
    <property type="protein sequence ID" value="AQS67107.1"/>
    <property type="molecule type" value="Genomic_DNA"/>
</dbReference>
<keyword evidence="3" id="KW-1185">Reference proteome</keyword>
<dbReference type="KEGG" id="spac:B1H29_09395"/>
<dbReference type="AlphaFoldDB" id="A0A1S6J5R4"/>
<proteinExistence type="predicted"/>